<protein>
    <submittedName>
        <fullName evidence="5">Exonuclease domain-containing protein</fullName>
    </submittedName>
</protein>
<feature type="domain" description="Exonuclease" evidence="4">
    <location>
        <begin position="2"/>
        <end position="185"/>
    </location>
</feature>
<dbReference type="InterPro" id="IPR047201">
    <property type="entry name" value="ERI-1_3'hExo-like"/>
</dbReference>
<organism evidence="5 6">
    <name type="scientific">Clostridium intestinale</name>
    <dbReference type="NCBI Taxonomy" id="36845"/>
    <lineage>
        <taxon>Bacteria</taxon>
        <taxon>Bacillati</taxon>
        <taxon>Bacillota</taxon>
        <taxon>Clostridia</taxon>
        <taxon>Eubacteriales</taxon>
        <taxon>Clostridiaceae</taxon>
        <taxon>Clostridium</taxon>
    </lineage>
</organism>
<proteinExistence type="predicted"/>
<keyword evidence="3 5" id="KW-0269">Exonuclease</keyword>
<evidence type="ECO:0000259" key="4">
    <source>
        <dbReference type="SMART" id="SM00479"/>
    </source>
</evidence>
<dbReference type="EMBL" id="CP059378">
    <property type="protein sequence ID" value="QLY78850.1"/>
    <property type="molecule type" value="Genomic_DNA"/>
</dbReference>
<dbReference type="Proteomes" id="UP000512286">
    <property type="component" value="Chromosome"/>
</dbReference>
<dbReference type="RefSeq" id="WP_181601117.1">
    <property type="nucleotide sequence ID" value="NZ_CP059378.1"/>
</dbReference>
<dbReference type="AlphaFoldDB" id="A0A7D6VSN4"/>
<evidence type="ECO:0000256" key="2">
    <source>
        <dbReference type="ARBA" id="ARBA00022801"/>
    </source>
</evidence>
<dbReference type="PANTHER" id="PTHR23044">
    <property type="entry name" value="3'-5' EXONUCLEASE ERI1-RELATED"/>
    <property type="match status" value="1"/>
</dbReference>
<dbReference type="Pfam" id="PF00929">
    <property type="entry name" value="RNase_T"/>
    <property type="match status" value="1"/>
</dbReference>
<dbReference type="InterPro" id="IPR012337">
    <property type="entry name" value="RNaseH-like_sf"/>
</dbReference>
<dbReference type="InterPro" id="IPR036397">
    <property type="entry name" value="RNaseH_sf"/>
</dbReference>
<dbReference type="GO" id="GO:0000175">
    <property type="term" value="F:3'-5'-RNA exonuclease activity"/>
    <property type="evidence" value="ECO:0007669"/>
    <property type="project" value="InterPro"/>
</dbReference>
<keyword evidence="2" id="KW-0378">Hydrolase</keyword>
<dbReference type="InterPro" id="IPR051274">
    <property type="entry name" value="3-5_Exoribonuclease"/>
</dbReference>
<evidence type="ECO:0000313" key="6">
    <source>
        <dbReference type="Proteomes" id="UP000512286"/>
    </source>
</evidence>
<dbReference type="CDD" id="cd06133">
    <property type="entry name" value="ERI-1_3'hExo_like"/>
    <property type="match status" value="1"/>
</dbReference>
<dbReference type="SMART" id="SM00479">
    <property type="entry name" value="EXOIII"/>
    <property type="match status" value="1"/>
</dbReference>
<name>A0A7D6VSN4_9CLOT</name>
<dbReference type="GO" id="GO:0003676">
    <property type="term" value="F:nucleic acid binding"/>
    <property type="evidence" value="ECO:0007669"/>
    <property type="project" value="InterPro"/>
</dbReference>
<sequence>MNYIIIDLEFNQALNTSGNEINYKLPFEIIQIGLIKLDDHFNTISTMNSLIKPEIYTTLNPYVEKLTGISTDELSSSKSFKEVFDDLTKLFDDESVLCVWGVSDIRELYRNTLYHGLDISLLPKLYINVQRHASNKLNLKKGMNIGLSSATEIFDIPTSDNFHDAFYDALYTAEIFKKINSSNSGEGSSSSLNKLISRYSYNNSRNTQPKTKLDKDRLFNQFEKMFLRELTNEEKSMIELAYKMGKTSQFQISTSKQKN</sequence>
<evidence type="ECO:0000256" key="3">
    <source>
        <dbReference type="ARBA" id="ARBA00022839"/>
    </source>
</evidence>
<reference evidence="5 6" key="1">
    <citation type="submission" date="2020-07" db="EMBL/GenBank/DDBJ databases">
        <title>Electron transfer.</title>
        <authorList>
            <person name="Huang L."/>
            <person name="Liu X."/>
            <person name="Zhou S."/>
        </authorList>
    </citation>
    <scope>NUCLEOTIDE SEQUENCE [LARGE SCALE GENOMIC DNA]</scope>
    <source>
        <strain evidence="5 6">Lx1</strain>
    </source>
</reference>
<keyword evidence="1" id="KW-0540">Nuclease</keyword>
<dbReference type="SUPFAM" id="SSF53098">
    <property type="entry name" value="Ribonuclease H-like"/>
    <property type="match status" value="1"/>
</dbReference>
<dbReference type="KEGG" id="cint:HZF06_17430"/>
<dbReference type="InterPro" id="IPR013520">
    <property type="entry name" value="Ribonucl_H"/>
</dbReference>
<evidence type="ECO:0000313" key="5">
    <source>
        <dbReference type="EMBL" id="QLY78850.1"/>
    </source>
</evidence>
<evidence type="ECO:0000256" key="1">
    <source>
        <dbReference type="ARBA" id="ARBA00022722"/>
    </source>
</evidence>
<dbReference type="PANTHER" id="PTHR23044:SF61">
    <property type="entry name" value="3'-5' EXORIBONUCLEASE 1-RELATED"/>
    <property type="match status" value="1"/>
</dbReference>
<gene>
    <name evidence="5" type="ORF">HZF06_17430</name>
</gene>
<accession>A0A7D6VSN4</accession>
<dbReference type="Gene3D" id="3.30.420.10">
    <property type="entry name" value="Ribonuclease H-like superfamily/Ribonuclease H"/>
    <property type="match status" value="1"/>
</dbReference>